<evidence type="ECO:0000313" key="5">
    <source>
        <dbReference type="Proteomes" id="UP000605986"/>
    </source>
</evidence>
<evidence type="ECO:0000313" key="4">
    <source>
        <dbReference type="EMBL" id="KAF4452495.1"/>
    </source>
</evidence>
<dbReference type="PRINTS" id="PR00081">
    <property type="entry name" value="GDHRDH"/>
</dbReference>
<gene>
    <name evidence="4" type="ORF">F53441_4700</name>
</gene>
<evidence type="ECO:0000256" key="3">
    <source>
        <dbReference type="ARBA" id="ARBA00023002"/>
    </source>
</evidence>
<proteinExistence type="inferred from homology"/>
<keyword evidence="5" id="KW-1185">Reference proteome</keyword>
<dbReference type="Proteomes" id="UP000605986">
    <property type="component" value="Unassembled WGS sequence"/>
</dbReference>
<organism evidence="4 5">
    <name type="scientific">Fusarium austroafricanum</name>
    <dbReference type="NCBI Taxonomy" id="2364996"/>
    <lineage>
        <taxon>Eukaryota</taxon>
        <taxon>Fungi</taxon>
        <taxon>Dikarya</taxon>
        <taxon>Ascomycota</taxon>
        <taxon>Pezizomycotina</taxon>
        <taxon>Sordariomycetes</taxon>
        <taxon>Hypocreomycetidae</taxon>
        <taxon>Hypocreales</taxon>
        <taxon>Nectriaceae</taxon>
        <taxon>Fusarium</taxon>
        <taxon>Fusarium concolor species complex</taxon>
    </lineage>
</organism>
<sequence length="258" mass="27717">MASRLPLSLAGKHCVVTGGTGSIGFRIAAAFADRGSVVTILSRNAPEKEGFLRPELKPFQPVPDAETFDGERRPEEHTFTRLDVSRPDIFKGLIPNLGPVDVLVNCAGVTQMTALKRTDPEEVQQILNVNLRAAILVSKYIKMNNHGCIINISSLLANKGGAGASVYAASKAGLVGFTRALALEYSPRRIRVNAILPGWIESPMWDQIGEGKKNIYIKDCPAGRVGTPDEVADAALFLATNRFANNCVLNLDGGYSAL</sequence>
<dbReference type="PRINTS" id="PR00080">
    <property type="entry name" value="SDRFAMILY"/>
</dbReference>
<dbReference type="Pfam" id="PF13561">
    <property type="entry name" value="adh_short_C2"/>
    <property type="match status" value="1"/>
</dbReference>
<comment type="similarity">
    <text evidence="1">Belongs to the short-chain dehydrogenases/reductases (SDR) family.</text>
</comment>
<dbReference type="InterPro" id="IPR020904">
    <property type="entry name" value="Sc_DH/Rdtase_CS"/>
</dbReference>
<keyword evidence="2" id="KW-0521">NADP</keyword>
<dbReference type="InterPro" id="IPR002347">
    <property type="entry name" value="SDR_fam"/>
</dbReference>
<dbReference type="PROSITE" id="PS00061">
    <property type="entry name" value="ADH_SHORT"/>
    <property type="match status" value="1"/>
</dbReference>
<dbReference type="PANTHER" id="PTHR42760:SF133">
    <property type="entry name" value="3-OXOACYL-[ACYL-CARRIER-PROTEIN] REDUCTASE"/>
    <property type="match status" value="1"/>
</dbReference>
<dbReference type="InterPro" id="IPR036291">
    <property type="entry name" value="NAD(P)-bd_dom_sf"/>
</dbReference>
<evidence type="ECO:0000256" key="2">
    <source>
        <dbReference type="ARBA" id="ARBA00022857"/>
    </source>
</evidence>
<dbReference type="GO" id="GO:0048038">
    <property type="term" value="F:quinone binding"/>
    <property type="evidence" value="ECO:0007669"/>
    <property type="project" value="TreeGrafter"/>
</dbReference>
<dbReference type="Gene3D" id="3.40.50.720">
    <property type="entry name" value="NAD(P)-binding Rossmann-like Domain"/>
    <property type="match status" value="1"/>
</dbReference>
<keyword evidence="3" id="KW-0560">Oxidoreductase</keyword>
<dbReference type="AlphaFoldDB" id="A0A8H4KLW5"/>
<protein>
    <submittedName>
        <fullName evidence="4">Putative 3-oxoacyl</fullName>
    </submittedName>
</protein>
<dbReference type="PANTHER" id="PTHR42760">
    <property type="entry name" value="SHORT-CHAIN DEHYDROGENASES/REDUCTASES FAMILY MEMBER"/>
    <property type="match status" value="1"/>
</dbReference>
<dbReference type="SUPFAM" id="SSF51735">
    <property type="entry name" value="NAD(P)-binding Rossmann-fold domains"/>
    <property type="match status" value="1"/>
</dbReference>
<comment type="caution">
    <text evidence="4">The sequence shown here is derived from an EMBL/GenBank/DDBJ whole genome shotgun (WGS) entry which is preliminary data.</text>
</comment>
<accession>A0A8H4KLW5</accession>
<dbReference type="EMBL" id="JAADJG010000185">
    <property type="protein sequence ID" value="KAF4452495.1"/>
    <property type="molecule type" value="Genomic_DNA"/>
</dbReference>
<name>A0A8H4KLW5_9HYPO</name>
<dbReference type="GO" id="GO:0016616">
    <property type="term" value="F:oxidoreductase activity, acting on the CH-OH group of donors, NAD or NADP as acceptor"/>
    <property type="evidence" value="ECO:0007669"/>
    <property type="project" value="TreeGrafter"/>
</dbReference>
<evidence type="ECO:0000256" key="1">
    <source>
        <dbReference type="ARBA" id="ARBA00006484"/>
    </source>
</evidence>
<dbReference type="OrthoDB" id="47007at2759"/>
<dbReference type="GO" id="GO:0006633">
    <property type="term" value="P:fatty acid biosynthetic process"/>
    <property type="evidence" value="ECO:0007669"/>
    <property type="project" value="TreeGrafter"/>
</dbReference>
<reference evidence="4" key="1">
    <citation type="submission" date="2020-01" db="EMBL/GenBank/DDBJ databases">
        <title>Identification and distribution of gene clusters putatively required for synthesis of sphingolipid metabolism inhibitors in phylogenetically diverse species of the filamentous fungus Fusarium.</title>
        <authorList>
            <person name="Kim H.-S."/>
            <person name="Busman M."/>
            <person name="Brown D.W."/>
            <person name="Divon H."/>
            <person name="Uhlig S."/>
            <person name="Proctor R.H."/>
        </authorList>
    </citation>
    <scope>NUCLEOTIDE SEQUENCE</scope>
    <source>
        <strain evidence="4">NRRL 53441</strain>
    </source>
</reference>